<dbReference type="SUPFAM" id="SSF56672">
    <property type="entry name" value="DNA/RNA polymerases"/>
    <property type="match status" value="1"/>
</dbReference>
<evidence type="ECO:0000259" key="1">
    <source>
        <dbReference type="Pfam" id="PF07727"/>
    </source>
</evidence>
<organism evidence="2">
    <name type="scientific">Nicotiana tabacum</name>
    <name type="common">Common tobacco</name>
    <dbReference type="NCBI Taxonomy" id="4097"/>
    <lineage>
        <taxon>Eukaryota</taxon>
        <taxon>Viridiplantae</taxon>
        <taxon>Streptophyta</taxon>
        <taxon>Embryophyta</taxon>
        <taxon>Tracheophyta</taxon>
        <taxon>Spermatophyta</taxon>
        <taxon>Magnoliopsida</taxon>
        <taxon>eudicotyledons</taxon>
        <taxon>Gunneridae</taxon>
        <taxon>Pentapetalae</taxon>
        <taxon>asterids</taxon>
        <taxon>lamiids</taxon>
        <taxon>Solanales</taxon>
        <taxon>Solanaceae</taxon>
        <taxon>Nicotianoideae</taxon>
        <taxon>Nicotianeae</taxon>
        <taxon>Nicotiana</taxon>
    </lineage>
</organism>
<dbReference type="PaxDb" id="4097-A0A1S3XIB6"/>
<accession>A0A1S3XIB6</accession>
<name>A0A1S3XIB6_TOBAC</name>
<dbReference type="Pfam" id="PF07727">
    <property type="entry name" value="RVT_2"/>
    <property type="match status" value="1"/>
</dbReference>
<proteinExistence type="predicted"/>
<dbReference type="PANTHER" id="PTHR11439">
    <property type="entry name" value="GAG-POL-RELATED RETROTRANSPOSON"/>
    <property type="match status" value="1"/>
</dbReference>
<dbReference type="InterPro" id="IPR013103">
    <property type="entry name" value="RVT_2"/>
</dbReference>
<feature type="domain" description="Reverse transcriptase Ty1/copia-type" evidence="1">
    <location>
        <begin position="24"/>
        <end position="125"/>
    </location>
</feature>
<dbReference type="OrthoDB" id="1275983at2759"/>
<dbReference type="InterPro" id="IPR043502">
    <property type="entry name" value="DNA/RNA_pol_sf"/>
</dbReference>
<dbReference type="KEGG" id="nta:107765310"/>
<dbReference type="STRING" id="4097.A0A1S3XIB6"/>
<dbReference type="AlphaFoldDB" id="A0A1S3XIB6"/>
<sequence length="204" mass="23058">MDVNNAFLQGDLLEEVYMEVPQGGYKQSSYDHSLFTKHARGEIVIILVYIDDLLITGSSKELIQEAKGTLHNNFKIKDLEELRYFLGIEVMRSKDGILLNQMKYALGLISDLGLSGSRPVTTPLEVNLKLTTIDYDEYVGGVNDLVLEDITTYEDLIGRLLYLTITRSDVSFGVQVLRHFMQGPKISHWNATLRLVKYIKNAPG</sequence>
<dbReference type="RefSeq" id="XP_016439422.1">
    <property type="nucleotide sequence ID" value="XM_016583936.1"/>
</dbReference>
<evidence type="ECO:0000313" key="2">
    <source>
        <dbReference type="RefSeq" id="XP_016439422.1"/>
    </source>
</evidence>
<gene>
    <name evidence="2" type="primary">LOC107765310</name>
</gene>
<protein>
    <submittedName>
        <fullName evidence="2">Uncharacterized mitochondrial protein AtMg00810-like</fullName>
    </submittedName>
</protein>
<reference evidence="2" key="1">
    <citation type="submission" date="2025-08" db="UniProtKB">
        <authorList>
            <consortium name="RefSeq"/>
        </authorList>
    </citation>
    <scope>IDENTIFICATION</scope>
</reference>
<dbReference type="OMA" id="QMKYALG"/>
<dbReference type="PANTHER" id="PTHR11439:SF473">
    <property type="entry name" value="REVERSE TRANSCRIPTASE TY1_COPIA-TYPE DOMAIN-CONTAINING PROTEIN"/>
    <property type="match status" value="1"/>
</dbReference>